<accession>A0A4Q0VRQ7</accession>
<keyword evidence="8" id="KW-0862">Zinc</keyword>
<comment type="similarity">
    <text evidence="4 12">Belongs to the purine nucleoside phosphorylase YfiH/LACC1 family.</text>
</comment>
<evidence type="ECO:0000256" key="9">
    <source>
        <dbReference type="ARBA" id="ARBA00047989"/>
    </source>
</evidence>
<dbReference type="SUPFAM" id="SSF64438">
    <property type="entry name" value="CNF1/YfiH-like putative cysteine hydrolases"/>
    <property type="match status" value="1"/>
</dbReference>
<evidence type="ECO:0000256" key="1">
    <source>
        <dbReference type="ARBA" id="ARBA00000553"/>
    </source>
</evidence>
<keyword evidence="5" id="KW-0808">Transferase</keyword>
<dbReference type="GO" id="GO:0016787">
    <property type="term" value="F:hydrolase activity"/>
    <property type="evidence" value="ECO:0007669"/>
    <property type="project" value="UniProtKB-KW"/>
</dbReference>
<dbReference type="PANTHER" id="PTHR30616">
    <property type="entry name" value="UNCHARACTERIZED PROTEIN YFIH"/>
    <property type="match status" value="1"/>
</dbReference>
<evidence type="ECO:0000256" key="7">
    <source>
        <dbReference type="ARBA" id="ARBA00022801"/>
    </source>
</evidence>
<dbReference type="InterPro" id="IPR038371">
    <property type="entry name" value="Cu_polyphenol_OxRdtase_sf"/>
</dbReference>
<evidence type="ECO:0000256" key="11">
    <source>
        <dbReference type="ARBA" id="ARBA00049893"/>
    </source>
</evidence>
<comment type="cofactor">
    <cofactor evidence="2">
        <name>Zn(2+)</name>
        <dbReference type="ChEBI" id="CHEBI:29105"/>
    </cofactor>
</comment>
<dbReference type="GO" id="GO:0005507">
    <property type="term" value="F:copper ion binding"/>
    <property type="evidence" value="ECO:0007669"/>
    <property type="project" value="TreeGrafter"/>
</dbReference>
<evidence type="ECO:0000313" key="14">
    <source>
        <dbReference type="Proteomes" id="UP000290649"/>
    </source>
</evidence>
<dbReference type="CDD" id="cd16833">
    <property type="entry name" value="YfiH"/>
    <property type="match status" value="1"/>
</dbReference>
<evidence type="ECO:0000256" key="10">
    <source>
        <dbReference type="ARBA" id="ARBA00048968"/>
    </source>
</evidence>
<gene>
    <name evidence="13" type="primary">pgeF</name>
    <name evidence="13" type="ORF">DS745_17235</name>
</gene>
<dbReference type="InterPro" id="IPR011324">
    <property type="entry name" value="Cytotoxic_necrot_fac-like_cat"/>
</dbReference>
<protein>
    <recommendedName>
        <fullName evidence="12">Purine nucleoside phosphorylase</fullName>
    </recommendedName>
</protein>
<keyword evidence="14" id="KW-1185">Reference proteome</keyword>
<sequence>MLREEPFVSNNKLFLSVEPFKQVDDNLVVGFSTRINGKSTDSYSSLNMGLHVQDNVCDVIANREALAAELGIPLSNWVFADQVHGNNIKKVCKEDVGAGSLSLETAVKDTDGLYTREKNVLLASLYADCVPLYFYSTSANIVGLAHAGWKGTVGEIGPKMIRIWVEDEKIPLETIYVAIGPSISQRCYEVDDYVIDRVRKIVQNENLAPYKEIATSKYLLDLKELNKQLLLNMGVNANHIFTSNYCTFNEKALFFSYRREQKTGRMMSFIGRV</sequence>
<comment type="catalytic activity">
    <reaction evidence="10">
        <text>adenosine + phosphate = alpha-D-ribose 1-phosphate + adenine</text>
        <dbReference type="Rhea" id="RHEA:27642"/>
        <dbReference type="ChEBI" id="CHEBI:16335"/>
        <dbReference type="ChEBI" id="CHEBI:16708"/>
        <dbReference type="ChEBI" id="CHEBI:43474"/>
        <dbReference type="ChEBI" id="CHEBI:57720"/>
        <dbReference type="EC" id="2.4.2.1"/>
    </reaction>
    <physiologicalReaction direction="left-to-right" evidence="10">
        <dbReference type="Rhea" id="RHEA:27643"/>
    </physiologicalReaction>
</comment>
<keyword evidence="7" id="KW-0378">Hydrolase</keyword>
<comment type="caution">
    <text evidence="13">The sequence shown here is derived from an EMBL/GenBank/DDBJ whole genome shotgun (WGS) entry which is preliminary data.</text>
</comment>
<evidence type="ECO:0000256" key="6">
    <source>
        <dbReference type="ARBA" id="ARBA00022723"/>
    </source>
</evidence>
<dbReference type="OrthoDB" id="4279at2"/>
<comment type="function">
    <text evidence="3">Purine nucleoside enzyme that catalyzes the phosphorolysis of adenosine and inosine nucleosides, yielding D-ribose 1-phosphate and the respective free bases, adenine and hypoxanthine. Also catalyzes the phosphorolysis of S-methyl-5'-thioadenosine into adenine and S-methyl-5-thio-alpha-D-ribose 1-phosphate. Also has adenosine deaminase activity.</text>
</comment>
<name>A0A4Q0VRQ7_9BACI</name>
<dbReference type="NCBIfam" id="TIGR00726">
    <property type="entry name" value="peptidoglycan editing factor PgeF"/>
    <property type="match status" value="1"/>
</dbReference>
<evidence type="ECO:0000256" key="12">
    <source>
        <dbReference type="RuleBase" id="RU361274"/>
    </source>
</evidence>
<dbReference type="InterPro" id="IPR003730">
    <property type="entry name" value="Cu_polyphenol_OxRdtase"/>
</dbReference>
<evidence type="ECO:0000256" key="8">
    <source>
        <dbReference type="ARBA" id="ARBA00022833"/>
    </source>
</evidence>
<keyword evidence="6" id="KW-0479">Metal-binding</keyword>
<evidence type="ECO:0000313" key="13">
    <source>
        <dbReference type="EMBL" id="RXI98090.1"/>
    </source>
</evidence>
<evidence type="ECO:0000256" key="5">
    <source>
        <dbReference type="ARBA" id="ARBA00022679"/>
    </source>
</evidence>
<comment type="catalytic activity">
    <reaction evidence="1">
        <text>inosine + phosphate = alpha-D-ribose 1-phosphate + hypoxanthine</text>
        <dbReference type="Rhea" id="RHEA:27646"/>
        <dbReference type="ChEBI" id="CHEBI:17368"/>
        <dbReference type="ChEBI" id="CHEBI:17596"/>
        <dbReference type="ChEBI" id="CHEBI:43474"/>
        <dbReference type="ChEBI" id="CHEBI:57720"/>
        <dbReference type="EC" id="2.4.2.1"/>
    </reaction>
    <physiologicalReaction direction="left-to-right" evidence="1">
        <dbReference type="Rhea" id="RHEA:27647"/>
    </physiologicalReaction>
</comment>
<evidence type="ECO:0000256" key="3">
    <source>
        <dbReference type="ARBA" id="ARBA00003215"/>
    </source>
</evidence>
<comment type="catalytic activity">
    <reaction evidence="9">
        <text>adenosine + H2O + H(+) = inosine + NH4(+)</text>
        <dbReference type="Rhea" id="RHEA:24408"/>
        <dbReference type="ChEBI" id="CHEBI:15377"/>
        <dbReference type="ChEBI" id="CHEBI:15378"/>
        <dbReference type="ChEBI" id="CHEBI:16335"/>
        <dbReference type="ChEBI" id="CHEBI:17596"/>
        <dbReference type="ChEBI" id="CHEBI:28938"/>
        <dbReference type="EC" id="3.5.4.4"/>
    </reaction>
    <physiologicalReaction direction="left-to-right" evidence="9">
        <dbReference type="Rhea" id="RHEA:24409"/>
    </physiologicalReaction>
</comment>
<organism evidence="13 14">
    <name type="scientific">Anaerobacillus alkaliphilus</name>
    <dbReference type="NCBI Taxonomy" id="1548597"/>
    <lineage>
        <taxon>Bacteria</taxon>
        <taxon>Bacillati</taxon>
        <taxon>Bacillota</taxon>
        <taxon>Bacilli</taxon>
        <taxon>Bacillales</taxon>
        <taxon>Bacillaceae</taxon>
        <taxon>Anaerobacillus</taxon>
    </lineage>
</organism>
<dbReference type="Pfam" id="PF02578">
    <property type="entry name" value="Cu-oxidase_4"/>
    <property type="match status" value="1"/>
</dbReference>
<dbReference type="GO" id="GO:0017061">
    <property type="term" value="F:S-methyl-5-thioadenosine phosphorylase activity"/>
    <property type="evidence" value="ECO:0007669"/>
    <property type="project" value="UniProtKB-EC"/>
</dbReference>
<dbReference type="Proteomes" id="UP000290649">
    <property type="component" value="Unassembled WGS sequence"/>
</dbReference>
<dbReference type="EMBL" id="QOUX01000046">
    <property type="protein sequence ID" value="RXI98090.1"/>
    <property type="molecule type" value="Genomic_DNA"/>
</dbReference>
<proteinExistence type="inferred from homology"/>
<evidence type="ECO:0000256" key="2">
    <source>
        <dbReference type="ARBA" id="ARBA00001947"/>
    </source>
</evidence>
<dbReference type="PANTHER" id="PTHR30616:SF2">
    <property type="entry name" value="PURINE NUCLEOSIDE PHOSPHORYLASE LACC1"/>
    <property type="match status" value="1"/>
</dbReference>
<reference evidence="13 14" key="1">
    <citation type="journal article" date="2019" name="Int. J. Syst. Evol. Microbiol.">
        <title>Anaerobacillus alkaliphilus sp. nov., a novel alkaliphilic and moderately halophilic bacterium.</title>
        <authorList>
            <person name="Borsodi A.K."/>
            <person name="Aszalos J.M."/>
            <person name="Bihari P."/>
            <person name="Nagy I."/>
            <person name="Schumann P."/>
            <person name="Sproer C."/>
            <person name="Kovacs A.L."/>
            <person name="Boka K."/>
            <person name="Dobosy P."/>
            <person name="Ovari M."/>
            <person name="Szili-Kovacs T."/>
            <person name="Toth E."/>
        </authorList>
    </citation>
    <scope>NUCLEOTIDE SEQUENCE [LARGE SCALE GENOMIC DNA]</scope>
    <source>
        <strain evidence="13 14">B16-10</strain>
    </source>
</reference>
<comment type="catalytic activity">
    <reaction evidence="11">
        <text>S-methyl-5'-thioadenosine + phosphate = 5-(methylsulfanyl)-alpha-D-ribose 1-phosphate + adenine</text>
        <dbReference type="Rhea" id="RHEA:11852"/>
        <dbReference type="ChEBI" id="CHEBI:16708"/>
        <dbReference type="ChEBI" id="CHEBI:17509"/>
        <dbReference type="ChEBI" id="CHEBI:43474"/>
        <dbReference type="ChEBI" id="CHEBI:58533"/>
        <dbReference type="EC" id="2.4.2.28"/>
    </reaction>
    <physiologicalReaction direction="left-to-right" evidence="11">
        <dbReference type="Rhea" id="RHEA:11853"/>
    </physiologicalReaction>
</comment>
<dbReference type="Gene3D" id="3.60.140.10">
    <property type="entry name" value="CNF1/YfiH-like putative cysteine hydrolases"/>
    <property type="match status" value="1"/>
</dbReference>
<evidence type="ECO:0000256" key="4">
    <source>
        <dbReference type="ARBA" id="ARBA00007353"/>
    </source>
</evidence>
<dbReference type="AlphaFoldDB" id="A0A4Q0VRQ7"/>